<dbReference type="NCBIfam" id="TIGR04282">
    <property type="entry name" value="glyco_like_cofC"/>
    <property type="match status" value="1"/>
</dbReference>
<evidence type="ECO:0000313" key="1">
    <source>
        <dbReference type="EMBL" id="KAF5830260.1"/>
    </source>
</evidence>
<proteinExistence type="predicted"/>
<name>A0ABQ7G6Q2_DUNSA</name>
<comment type="caution">
    <text evidence="1">The sequence shown here is derived from an EMBL/GenBank/DDBJ whole genome shotgun (WGS) entry which is preliminary data.</text>
</comment>
<keyword evidence="1" id="KW-0808">Transferase</keyword>
<dbReference type="Proteomes" id="UP000815325">
    <property type="component" value="Unassembled WGS sequence"/>
</dbReference>
<dbReference type="PANTHER" id="PTHR36529">
    <property type="entry name" value="SLL1095 PROTEIN"/>
    <property type="match status" value="1"/>
</dbReference>
<dbReference type="Gene3D" id="3.90.550.10">
    <property type="entry name" value="Spore Coat Polysaccharide Biosynthesis Protein SpsA, Chain A"/>
    <property type="match status" value="1"/>
</dbReference>
<dbReference type="GO" id="GO:0016740">
    <property type="term" value="F:transferase activity"/>
    <property type="evidence" value="ECO:0007669"/>
    <property type="project" value="UniProtKB-KW"/>
</dbReference>
<protein>
    <submittedName>
        <fullName evidence="1">Nucleotide-diphospho-sugar transferase</fullName>
    </submittedName>
</protein>
<reference evidence="1" key="1">
    <citation type="submission" date="2017-08" db="EMBL/GenBank/DDBJ databases">
        <authorList>
            <person name="Polle J.E."/>
            <person name="Barry K."/>
            <person name="Cushman J."/>
            <person name="Schmutz J."/>
            <person name="Tran D."/>
            <person name="Hathwaick L.T."/>
            <person name="Yim W.C."/>
            <person name="Jenkins J."/>
            <person name="Mckie-Krisberg Z.M."/>
            <person name="Prochnik S."/>
            <person name="Lindquist E."/>
            <person name="Dockter R.B."/>
            <person name="Adam C."/>
            <person name="Molina H."/>
            <person name="Bunkerborg J."/>
            <person name="Jin E."/>
            <person name="Buchheim M."/>
            <person name="Magnuson J."/>
        </authorList>
    </citation>
    <scope>NUCLEOTIDE SEQUENCE</scope>
    <source>
        <strain evidence="1">CCAP 19/18</strain>
    </source>
</reference>
<dbReference type="PANTHER" id="PTHR36529:SF1">
    <property type="entry name" value="GLYCOSYLTRANSFERASE"/>
    <property type="match status" value="1"/>
</dbReference>
<dbReference type="Pfam" id="PF09837">
    <property type="entry name" value="DUF2064"/>
    <property type="match status" value="1"/>
</dbReference>
<gene>
    <name evidence="1" type="ORF">DUNSADRAFT_14817</name>
</gene>
<organism evidence="1 2">
    <name type="scientific">Dunaliella salina</name>
    <name type="common">Green alga</name>
    <name type="synonym">Protococcus salinus</name>
    <dbReference type="NCBI Taxonomy" id="3046"/>
    <lineage>
        <taxon>Eukaryota</taxon>
        <taxon>Viridiplantae</taxon>
        <taxon>Chlorophyta</taxon>
        <taxon>core chlorophytes</taxon>
        <taxon>Chlorophyceae</taxon>
        <taxon>CS clade</taxon>
        <taxon>Chlamydomonadales</taxon>
        <taxon>Dunaliellaceae</taxon>
        <taxon>Dunaliella</taxon>
    </lineage>
</organism>
<dbReference type="SUPFAM" id="SSF53448">
    <property type="entry name" value="Nucleotide-diphospho-sugar transferases"/>
    <property type="match status" value="1"/>
</dbReference>
<dbReference type="InterPro" id="IPR018641">
    <property type="entry name" value="Trfase_1_rSAM/seldom-assoc"/>
</dbReference>
<dbReference type="EMBL" id="MU070063">
    <property type="protein sequence ID" value="KAF5830260.1"/>
    <property type="molecule type" value="Genomic_DNA"/>
</dbReference>
<keyword evidence="2" id="KW-1185">Reference proteome</keyword>
<accession>A0ABQ7G6Q2</accession>
<evidence type="ECO:0000313" key="2">
    <source>
        <dbReference type="Proteomes" id="UP000815325"/>
    </source>
</evidence>
<sequence length="252" mass="26706">MDTGCSLQGSCCFCIFVRFPAPGKVKTRLAAGVGPAAACAFYRACASYTIQLVCRHSSAHVAIYYSSGDKEADILEWVASLGLQPTKLRSQSTDPCLGVKIRLALEQELAVPGVTKALVLGSDIPGLTKAVLEAAVDALDTHEVVLGPAVDGGFYLLGTRGPQVEPSLFEGIEWSTSSVLEKVLQKATAAGLRVAPLNTLPVLQDIDTLDDLRAWKDTQGTEEVAAMKSHAAEISSSRDCLLKTVEQVISQT</sequence>
<dbReference type="InterPro" id="IPR029044">
    <property type="entry name" value="Nucleotide-diphossugar_trans"/>
</dbReference>